<dbReference type="EMBL" id="BARW01012550">
    <property type="protein sequence ID" value="GAI85103.1"/>
    <property type="molecule type" value="Genomic_DNA"/>
</dbReference>
<protein>
    <submittedName>
        <fullName evidence="1">Uncharacterized protein</fullName>
    </submittedName>
</protein>
<sequence length="126" mass="14550">MELLLSKLILLKTINEGNIRLISVFYTLKSSDDKKLDVLRKTLNSIKESLLFTNFADKIIFIEDLDENQSDPLISENTLTEINLALKSSFKITDLVINLNKFQEEGYNLQKLQKTLENWINSPDQT</sequence>
<gene>
    <name evidence="1" type="ORF">S12H4_23566</name>
</gene>
<reference evidence="1" key="1">
    <citation type="journal article" date="2014" name="Front. Microbiol.">
        <title>High frequency of phylogenetically diverse reductive dehalogenase-homologous genes in deep subseafloor sedimentary metagenomes.</title>
        <authorList>
            <person name="Kawai M."/>
            <person name="Futagami T."/>
            <person name="Toyoda A."/>
            <person name="Takaki Y."/>
            <person name="Nishi S."/>
            <person name="Hori S."/>
            <person name="Arai W."/>
            <person name="Tsubouchi T."/>
            <person name="Morono Y."/>
            <person name="Uchiyama I."/>
            <person name="Ito T."/>
            <person name="Fujiyama A."/>
            <person name="Inagaki F."/>
            <person name="Takami H."/>
        </authorList>
    </citation>
    <scope>NUCLEOTIDE SEQUENCE</scope>
    <source>
        <strain evidence="1">Expedition CK06-06</strain>
    </source>
</reference>
<dbReference type="AlphaFoldDB" id="X1RWR3"/>
<evidence type="ECO:0000313" key="1">
    <source>
        <dbReference type="EMBL" id="GAI85103.1"/>
    </source>
</evidence>
<accession>X1RWR3</accession>
<organism evidence="1">
    <name type="scientific">marine sediment metagenome</name>
    <dbReference type="NCBI Taxonomy" id="412755"/>
    <lineage>
        <taxon>unclassified sequences</taxon>
        <taxon>metagenomes</taxon>
        <taxon>ecological metagenomes</taxon>
    </lineage>
</organism>
<name>X1RWR3_9ZZZZ</name>
<feature type="non-terminal residue" evidence="1">
    <location>
        <position position="126"/>
    </location>
</feature>
<proteinExistence type="predicted"/>
<comment type="caution">
    <text evidence="1">The sequence shown here is derived from an EMBL/GenBank/DDBJ whole genome shotgun (WGS) entry which is preliminary data.</text>
</comment>